<evidence type="ECO:0000259" key="2">
    <source>
        <dbReference type="PROSITE" id="PS51925"/>
    </source>
</evidence>
<organism evidence="3 4">
    <name type="scientific">Iris pallida</name>
    <name type="common">Sweet iris</name>
    <dbReference type="NCBI Taxonomy" id="29817"/>
    <lineage>
        <taxon>Eukaryota</taxon>
        <taxon>Viridiplantae</taxon>
        <taxon>Streptophyta</taxon>
        <taxon>Embryophyta</taxon>
        <taxon>Tracheophyta</taxon>
        <taxon>Spermatophyta</taxon>
        <taxon>Magnoliopsida</taxon>
        <taxon>Liliopsida</taxon>
        <taxon>Asparagales</taxon>
        <taxon>Iridaceae</taxon>
        <taxon>Iridoideae</taxon>
        <taxon>Irideae</taxon>
        <taxon>Iris</taxon>
    </lineage>
</organism>
<dbReference type="InterPro" id="IPR014876">
    <property type="entry name" value="DEK_C"/>
</dbReference>
<dbReference type="PANTHER" id="PTHR13844">
    <property type="entry name" value="SWI/SNF-RELATED MATRIX-ASSOCIATED ACTIN-DEPENDENT REGULATOR OF CHROMATIN SUBFAMILY D"/>
    <property type="match status" value="1"/>
</dbReference>
<gene>
    <name evidence="3" type="ORF">M6B38_341050</name>
</gene>
<sequence length="403" mass="44035">MVPLPSDQEIASCVESLLRQQSSDPANAGAAISLTTVVHHVQSKLGGVDLSHKAAFIRDQIDLLLGPPRAPLPFRPPFIPHQFLYHHPFPPHQTAPPQQLPTHLLHPHHHLPMSTAVASAGVGSVPVSPEASSSSSSSAASPFAQFGTHHELAFRYPVPSPPPPIQPQQPGLPIGSALAPKENAPVAAKRRGGPGGLSKICGVSPELQVIVGEPAMPRTQIVKQLWAYIRKNNLQDPNNKRKIICNDELRVVFETDCTDMFKMNKLLAKHIIPLEPTKDEGPVAKKSKTEDMDAASESEVDQTPFGVSDALASFLGTGEKELLQSEALKRILDYIKYNQLEHFLFPLLFPQKMQILLNLDILFDQTDTTMIHCDSKLQQLFGCESLSTLSVPEMLACHLTKKS</sequence>
<proteinExistence type="predicted"/>
<dbReference type="Proteomes" id="UP001140949">
    <property type="component" value="Unassembled WGS sequence"/>
</dbReference>
<dbReference type="PROSITE" id="PS51925">
    <property type="entry name" value="SWIB_MDM2"/>
    <property type="match status" value="1"/>
</dbReference>
<reference evidence="3" key="1">
    <citation type="journal article" date="2023" name="GigaByte">
        <title>Genome assembly of the bearded iris, Iris pallida Lam.</title>
        <authorList>
            <person name="Bruccoleri R.E."/>
            <person name="Oakeley E.J."/>
            <person name="Faust A.M.E."/>
            <person name="Altorfer M."/>
            <person name="Dessus-Babus S."/>
            <person name="Burckhardt D."/>
            <person name="Oertli M."/>
            <person name="Naumann U."/>
            <person name="Petersen F."/>
            <person name="Wong J."/>
        </authorList>
    </citation>
    <scope>NUCLEOTIDE SEQUENCE</scope>
    <source>
        <strain evidence="3">GSM-AAB239-AS_SAM_17_03QT</strain>
    </source>
</reference>
<reference evidence="3" key="2">
    <citation type="submission" date="2023-04" db="EMBL/GenBank/DDBJ databases">
        <authorList>
            <person name="Bruccoleri R.E."/>
            <person name="Oakeley E.J."/>
            <person name="Faust A.-M."/>
            <person name="Dessus-Babus S."/>
            <person name="Altorfer M."/>
            <person name="Burckhardt D."/>
            <person name="Oertli M."/>
            <person name="Naumann U."/>
            <person name="Petersen F."/>
            <person name="Wong J."/>
        </authorList>
    </citation>
    <scope>NUCLEOTIDE SEQUENCE</scope>
    <source>
        <strain evidence="3">GSM-AAB239-AS_SAM_17_03QT</strain>
        <tissue evidence="3">Leaf</tissue>
    </source>
</reference>
<dbReference type="Gene3D" id="1.10.245.10">
    <property type="entry name" value="SWIB/MDM2 domain"/>
    <property type="match status" value="2"/>
</dbReference>
<protein>
    <recommendedName>
        <fullName evidence="2">DM2 domain-containing protein</fullName>
    </recommendedName>
</protein>
<dbReference type="CDD" id="cd10567">
    <property type="entry name" value="SWIB-MDM2_like"/>
    <property type="match status" value="1"/>
</dbReference>
<dbReference type="AlphaFoldDB" id="A0AAX6GXW5"/>
<dbReference type="InterPro" id="IPR036885">
    <property type="entry name" value="SWIB_MDM2_dom_sf"/>
</dbReference>
<dbReference type="Gene3D" id="1.10.10.60">
    <property type="entry name" value="Homeodomain-like"/>
    <property type="match status" value="1"/>
</dbReference>
<comment type="caution">
    <text evidence="3">The sequence shown here is derived from an EMBL/GenBank/DDBJ whole genome shotgun (WGS) entry which is preliminary data.</text>
</comment>
<accession>A0AAX6GXW5</accession>
<dbReference type="InterPro" id="IPR019835">
    <property type="entry name" value="SWIB_domain"/>
</dbReference>
<feature type="region of interest" description="Disordered" evidence="1">
    <location>
        <begin position="123"/>
        <end position="142"/>
    </location>
</feature>
<keyword evidence="4" id="KW-1185">Reference proteome</keyword>
<dbReference type="SUPFAM" id="SSF47592">
    <property type="entry name" value="SWIB/MDM2 domain"/>
    <property type="match status" value="2"/>
</dbReference>
<dbReference type="InterPro" id="IPR003121">
    <property type="entry name" value="SWIB_MDM2_domain"/>
</dbReference>
<dbReference type="EMBL" id="JANAVB010015398">
    <property type="protein sequence ID" value="KAJ6833161.1"/>
    <property type="molecule type" value="Genomic_DNA"/>
</dbReference>
<dbReference type="SMART" id="SM00151">
    <property type="entry name" value="SWIB"/>
    <property type="match status" value="2"/>
</dbReference>
<dbReference type="CDD" id="cd10568">
    <property type="entry name" value="SWIB_like"/>
    <property type="match status" value="1"/>
</dbReference>
<name>A0AAX6GXW5_IRIPA</name>
<evidence type="ECO:0000313" key="4">
    <source>
        <dbReference type="Proteomes" id="UP001140949"/>
    </source>
</evidence>
<feature type="domain" description="DM2" evidence="2">
    <location>
        <begin position="196"/>
        <end position="273"/>
    </location>
</feature>
<dbReference type="Pfam" id="PF08766">
    <property type="entry name" value="DEK_C"/>
    <property type="match status" value="1"/>
</dbReference>
<feature type="compositionally biased region" description="Basic and acidic residues" evidence="1">
    <location>
        <begin position="278"/>
        <end position="291"/>
    </location>
</feature>
<dbReference type="Pfam" id="PF02201">
    <property type="entry name" value="SWIB"/>
    <property type="match status" value="2"/>
</dbReference>
<evidence type="ECO:0000256" key="1">
    <source>
        <dbReference type="SAM" id="MobiDB-lite"/>
    </source>
</evidence>
<evidence type="ECO:0000313" key="3">
    <source>
        <dbReference type="EMBL" id="KAJ6833161.1"/>
    </source>
</evidence>
<feature type="region of interest" description="Disordered" evidence="1">
    <location>
        <begin position="278"/>
        <end position="299"/>
    </location>
</feature>